<dbReference type="RefSeq" id="WP_111953072.1">
    <property type="nucleotide sequence ID" value="NZ_CP036313.1"/>
</dbReference>
<dbReference type="EMBL" id="CP036313">
    <property type="protein sequence ID" value="QBH13528.1"/>
    <property type="molecule type" value="Genomic_DNA"/>
</dbReference>
<evidence type="ECO:0000313" key="4">
    <source>
        <dbReference type="Proteomes" id="UP000293902"/>
    </source>
</evidence>
<protein>
    <submittedName>
        <fullName evidence="2">CopG family transcriptional regulator</fullName>
    </submittedName>
</protein>
<dbReference type="Proteomes" id="UP000248798">
    <property type="component" value="Unassembled WGS sequence"/>
</dbReference>
<reference evidence="1 4" key="2">
    <citation type="submission" date="2019-02" db="EMBL/GenBank/DDBJ databases">
        <title>Complete genome sequence of Desulfobacter hydrogenophilus AcRS1.</title>
        <authorList>
            <person name="Marietou A."/>
            <person name="Lund M.B."/>
            <person name="Marshall I.P.G."/>
            <person name="Schreiber L."/>
            <person name="Jorgensen B."/>
        </authorList>
    </citation>
    <scope>NUCLEOTIDE SEQUENCE [LARGE SCALE GENOMIC DNA]</scope>
    <source>
        <strain evidence="1 4">AcRS1</strain>
    </source>
</reference>
<evidence type="ECO:0000313" key="2">
    <source>
        <dbReference type="EMBL" id="RAM03778.1"/>
    </source>
</evidence>
<evidence type="ECO:0000313" key="3">
    <source>
        <dbReference type="Proteomes" id="UP000248798"/>
    </source>
</evidence>
<dbReference type="Pfam" id="PF21983">
    <property type="entry name" value="NikA-like"/>
    <property type="match status" value="1"/>
</dbReference>
<gene>
    <name evidence="2" type="ORF">DO021_01625</name>
    <name evidence="1" type="ORF">EYB58_11695</name>
</gene>
<dbReference type="Proteomes" id="UP000293902">
    <property type="component" value="Chromosome"/>
</dbReference>
<dbReference type="EMBL" id="QLNI01000002">
    <property type="protein sequence ID" value="RAM03778.1"/>
    <property type="molecule type" value="Genomic_DNA"/>
</dbReference>
<dbReference type="AlphaFoldDB" id="A0A328FGR6"/>
<organism evidence="2 3">
    <name type="scientific">Desulfobacter hydrogenophilus</name>
    <dbReference type="NCBI Taxonomy" id="2291"/>
    <lineage>
        <taxon>Bacteria</taxon>
        <taxon>Pseudomonadati</taxon>
        <taxon>Thermodesulfobacteriota</taxon>
        <taxon>Desulfobacteria</taxon>
        <taxon>Desulfobacterales</taxon>
        <taxon>Desulfobacteraceae</taxon>
        <taxon>Desulfobacter</taxon>
    </lineage>
</organism>
<proteinExistence type="predicted"/>
<accession>A0A328FGR6</accession>
<reference evidence="2 3" key="1">
    <citation type="submission" date="2018-06" db="EMBL/GenBank/DDBJ databases">
        <title>Complete Genome Sequence of Desulfobacter hydrogenophilus (DSM3380).</title>
        <authorList>
            <person name="Marietou A."/>
            <person name="Schreiber L."/>
            <person name="Marshall I."/>
            <person name="Jorgensen B."/>
        </authorList>
    </citation>
    <scope>NUCLEOTIDE SEQUENCE [LARGE SCALE GENOMIC DNA]</scope>
    <source>
        <strain evidence="2 3">DSM 3380</strain>
    </source>
</reference>
<dbReference type="InterPro" id="IPR053842">
    <property type="entry name" value="NikA-like"/>
</dbReference>
<dbReference type="OrthoDB" id="8966807at2"/>
<evidence type="ECO:0000313" key="1">
    <source>
        <dbReference type="EMBL" id="QBH13528.1"/>
    </source>
</evidence>
<keyword evidence="4" id="KW-1185">Reference proteome</keyword>
<name>A0A328FGR6_9BACT</name>
<sequence>MKKNKREITLKSYVTKKEYRQIKLLAKQTGFSVSEYIRRILTGQRIESRLDQEAFLSALKVNADLGRLGGLFKYYLTQGFKNVPPSEIRKVLHDIEDRQRQLRPVISKIRDMV</sequence>